<evidence type="ECO:0000256" key="1">
    <source>
        <dbReference type="ARBA" id="ARBA00022723"/>
    </source>
</evidence>
<dbReference type="GO" id="GO:0008270">
    <property type="term" value="F:zinc ion binding"/>
    <property type="evidence" value="ECO:0007669"/>
    <property type="project" value="UniProtKB-KW"/>
</dbReference>
<dbReference type="InterPro" id="IPR002893">
    <property type="entry name" value="Znf_MYND"/>
</dbReference>
<reference evidence="5" key="1">
    <citation type="journal article" date="2020" name="Stud. Mycol.">
        <title>101 Dothideomycetes genomes: a test case for predicting lifestyles and emergence of pathogens.</title>
        <authorList>
            <person name="Haridas S."/>
            <person name="Albert R."/>
            <person name="Binder M."/>
            <person name="Bloem J."/>
            <person name="Labutti K."/>
            <person name="Salamov A."/>
            <person name="Andreopoulos B."/>
            <person name="Baker S."/>
            <person name="Barry K."/>
            <person name="Bills G."/>
            <person name="Bluhm B."/>
            <person name="Cannon C."/>
            <person name="Castanera R."/>
            <person name="Culley D."/>
            <person name="Daum C."/>
            <person name="Ezra D."/>
            <person name="Gonzalez J."/>
            <person name="Henrissat B."/>
            <person name="Kuo A."/>
            <person name="Liang C."/>
            <person name="Lipzen A."/>
            <person name="Lutzoni F."/>
            <person name="Magnuson J."/>
            <person name="Mondo S."/>
            <person name="Nolan M."/>
            <person name="Ohm R."/>
            <person name="Pangilinan J."/>
            <person name="Park H.-J."/>
            <person name="Ramirez L."/>
            <person name="Alfaro M."/>
            <person name="Sun H."/>
            <person name="Tritt A."/>
            <person name="Yoshinaga Y."/>
            <person name="Zwiers L.-H."/>
            <person name="Turgeon B."/>
            <person name="Goodwin S."/>
            <person name="Spatafora J."/>
            <person name="Crous P."/>
            <person name="Grigoriev I."/>
        </authorList>
    </citation>
    <scope>NUCLEOTIDE SEQUENCE</scope>
    <source>
        <strain evidence="5">CBS 121739</strain>
    </source>
</reference>
<organism evidence="5 6">
    <name type="scientific">Pseudovirgaria hyperparasitica</name>
    <dbReference type="NCBI Taxonomy" id="470096"/>
    <lineage>
        <taxon>Eukaryota</taxon>
        <taxon>Fungi</taxon>
        <taxon>Dikarya</taxon>
        <taxon>Ascomycota</taxon>
        <taxon>Pezizomycotina</taxon>
        <taxon>Dothideomycetes</taxon>
        <taxon>Dothideomycetes incertae sedis</taxon>
        <taxon>Acrospermales</taxon>
        <taxon>Acrospermaceae</taxon>
        <taxon>Pseudovirgaria</taxon>
    </lineage>
</organism>
<keyword evidence="6" id="KW-1185">Reference proteome</keyword>
<dbReference type="RefSeq" id="XP_033599988.1">
    <property type="nucleotide sequence ID" value="XM_033745544.1"/>
</dbReference>
<dbReference type="Pfam" id="PF01753">
    <property type="entry name" value="zf-MYND"/>
    <property type="match status" value="1"/>
</dbReference>
<evidence type="ECO:0000259" key="4">
    <source>
        <dbReference type="Pfam" id="PF01753"/>
    </source>
</evidence>
<proteinExistence type="predicted"/>
<dbReference type="GeneID" id="54486598"/>
<keyword evidence="2" id="KW-0863">Zinc-finger</keyword>
<dbReference type="Proteomes" id="UP000799437">
    <property type="component" value="Unassembled WGS sequence"/>
</dbReference>
<keyword evidence="1" id="KW-0479">Metal-binding</keyword>
<dbReference type="Gene3D" id="6.10.140.2220">
    <property type="match status" value="1"/>
</dbReference>
<evidence type="ECO:0000313" key="6">
    <source>
        <dbReference type="Proteomes" id="UP000799437"/>
    </source>
</evidence>
<accession>A0A6A6W7I3</accession>
<sequence length="386" mass="44005">MWCHTCKAARYCSQKCLIADLSTHKLICKTYKDFDLSERPTHEHKRAILLDPYKSSPTFIWLHCEWSGATFGEFQYAKVESYLGEDACPERQNIKYNKVLKREVEELITVCVRDTFEIDPSLLNSSVSSITAGSVGHNFLWRGPIVVYGKCGLDRDASLCRDIRMSDFKHVVDFFRSYVYKPAAVRKEPQQPITTVYGVRINDDYHKRFEKPRFESVKVSSRDPIFNLGESSDIAELIGIPTLSRLVIARGTVLFATECPTDNQYARHLHSCLHPKNQAHEGSACSGFGHAHKDWHGTVGNVIVVRQDMKPLWPHHMESICHYAHQEVVPILGHNQGMYLKEKAITEDQARAMINRPAFVIYYHQKYLIAQRDAGASVGADFDDAP</sequence>
<feature type="domain" description="MYND-type" evidence="4">
    <location>
        <begin position="3"/>
        <end position="28"/>
    </location>
</feature>
<evidence type="ECO:0000313" key="5">
    <source>
        <dbReference type="EMBL" id="KAF2757537.1"/>
    </source>
</evidence>
<gene>
    <name evidence="5" type="ORF">EJ05DRAFT_486582</name>
</gene>
<evidence type="ECO:0000256" key="2">
    <source>
        <dbReference type="ARBA" id="ARBA00022771"/>
    </source>
</evidence>
<dbReference type="EMBL" id="ML996573">
    <property type="protein sequence ID" value="KAF2757537.1"/>
    <property type="molecule type" value="Genomic_DNA"/>
</dbReference>
<evidence type="ECO:0000256" key="3">
    <source>
        <dbReference type="ARBA" id="ARBA00022833"/>
    </source>
</evidence>
<name>A0A6A6W7I3_9PEZI</name>
<dbReference type="AlphaFoldDB" id="A0A6A6W7I3"/>
<keyword evidence="3" id="KW-0862">Zinc</keyword>
<protein>
    <recommendedName>
        <fullName evidence="4">MYND-type domain-containing protein</fullName>
    </recommendedName>
</protein>
<dbReference type="OrthoDB" id="437457at2759"/>
<dbReference type="SUPFAM" id="SSF144232">
    <property type="entry name" value="HIT/MYND zinc finger-like"/>
    <property type="match status" value="1"/>
</dbReference>